<evidence type="ECO:0000313" key="7">
    <source>
        <dbReference type="EMBL" id="KDS34324.1"/>
    </source>
</evidence>
<feature type="transmembrane region" description="Helical" evidence="6">
    <location>
        <begin position="162"/>
        <end position="183"/>
    </location>
</feature>
<dbReference type="PANTHER" id="PTHR30250">
    <property type="entry name" value="PST FAMILY PREDICTED COLANIC ACID TRANSPORTER"/>
    <property type="match status" value="1"/>
</dbReference>
<evidence type="ECO:0000256" key="1">
    <source>
        <dbReference type="ARBA" id="ARBA00004651"/>
    </source>
</evidence>
<feature type="transmembrane region" description="Helical" evidence="6">
    <location>
        <begin position="135"/>
        <end position="155"/>
    </location>
</feature>
<accession>A0AB34L9S9</accession>
<evidence type="ECO:0000256" key="6">
    <source>
        <dbReference type="SAM" id="Phobius"/>
    </source>
</evidence>
<dbReference type="GO" id="GO:0015297">
    <property type="term" value="F:antiporter activity"/>
    <property type="evidence" value="ECO:0007669"/>
    <property type="project" value="InterPro"/>
</dbReference>
<dbReference type="EMBL" id="JNHK01000099">
    <property type="protein sequence ID" value="KDS34324.1"/>
    <property type="molecule type" value="Genomic_DNA"/>
</dbReference>
<dbReference type="RefSeq" id="WP_036617473.1">
    <property type="nucleotide sequence ID" value="NZ_JNHK01000099.1"/>
</dbReference>
<feature type="transmembrane region" description="Helical" evidence="6">
    <location>
        <begin position="88"/>
        <end position="115"/>
    </location>
</feature>
<organism evidence="7 8">
    <name type="scientific">Parabacteroides distasonis str. 3776 D15 i</name>
    <dbReference type="NCBI Taxonomy" id="1339342"/>
    <lineage>
        <taxon>Bacteria</taxon>
        <taxon>Pseudomonadati</taxon>
        <taxon>Bacteroidota</taxon>
        <taxon>Bacteroidia</taxon>
        <taxon>Bacteroidales</taxon>
        <taxon>Tannerellaceae</taxon>
        <taxon>Parabacteroides</taxon>
    </lineage>
</organism>
<sequence length="508" mass="57691">MPDFSTSNRRIAKNTLFLYLRMGLTILFNLCIVRIVWDALGIEDYGIYNLVGGIILMFQFLNMAMIASSQRYISYEIGTGRVEQLRKVFSISVTVHYILAGMIFILAETIGLWFLNSKLNIPSERMVAANWVYQASIFIFMLSVISVPYNACIVAHEHMKAYGWLGILEVVLKLIVVSLLFLFPTNKLIAYAFLLLVVQLVIRGIYIVYCRRHFIECRYQFIKDRDLMHEMFAFAGWSFFGNLGLSVREQGLNIVLNMFYNVTLNAARGIALQVSNVISGFAWNFQMALNPQITKRYAMGEIESMVDLIYRSCKFSLFLLLIVTIPLWIACEQVLKLWLNNITPATVIFLRLCLIMAVVDSMVGPITTALQATGHIKVFQILICTIMTLTLPIAWICMEISPTPYSVMYVSIAASVIALYVRLVLLKQEVEISLSRYLSTVIIPGAFILIISFSLSFFLYTIFPKGIIPLICWSLMSGVMTSLVTLIIGLNSNERKTVIKIIRTKIAR</sequence>
<proteinExistence type="predicted"/>
<dbReference type="InterPro" id="IPR050833">
    <property type="entry name" value="Poly_Biosynth_Transport"/>
</dbReference>
<comment type="caution">
    <text evidence="7">The sequence shown here is derived from an EMBL/GenBank/DDBJ whole genome shotgun (WGS) entry which is preliminary data.</text>
</comment>
<dbReference type="AlphaFoldDB" id="A0AB34L9S9"/>
<evidence type="ECO:0000256" key="4">
    <source>
        <dbReference type="ARBA" id="ARBA00022989"/>
    </source>
</evidence>
<feature type="transmembrane region" description="Helical" evidence="6">
    <location>
        <begin position="189"/>
        <end position="210"/>
    </location>
</feature>
<feature type="transmembrane region" description="Helical" evidence="6">
    <location>
        <begin position="342"/>
        <end position="366"/>
    </location>
</feature>
<dbReference type="InterPro" id="IPR002528">
    <property type="entry name" value="MATE_fam"/>
</dbReference>
<dbReference type="GO" id="GO:0042910">
    <property type="term" value="F:xenobiotic transmembrane transporter activity"/>
    <property type="evidence" value="ECO:0007669"/>
    <property type="project" value="InterPro"/>
</dbReference>
<reference evidence="7 8" key="1">
    <citation type="submission" date="2014-04" db="EMBL/GenBank/DDBJ databases">
        <authorList>
            <person name="Sears C."/>
            <person name="Carroll K."/>
            <person name="Sack B.R."/>
            <person name="Qadri F."/>
            <person name="Myers L.L."/>
            <person name="Chung G.-T."/>
            <person name="Escheverria P."/>
            <person name="Fraser C.M."/>
            <person name="Sadzewicz L."/>
            <person name="Shefchek K.A."/>
            <person name="Tallon L."/>
            <person name="Das S.P."/>
            <person name="Daugherty S."/>
            <person name="Mongodin E.F."/>
        </authorList>
    </citation>
    <scope>NUCLEOTIDE SEQUENCE [LARGE SCALE GENOMIC DNA]</scope>
    <source>
        <strain evidence="7 8">3776 D15 i</strain>
    </source>
</reference>
<dbReference type="GO" id="GO:0005886">
    <property type="term" value="C:plasma membrane"/>
    <property type="evidence" value="ECO:0007669"/>
    <property type="project" value="UniProtKB-SubCell"/>
</dbReference>
<keyword evidence="4 6" id="KW-1133">Transmembrane helix</keyword>
<evidence type="ECO:0000313" key="8">
    <source>
        <dbReference type="Proteomes" id="UP000027850"/>
    </source>
</evidence>
<comment type="subcellular location">
    <subcellularLocation>
        <location evidence="1">Cell membrane</location>
        <topology evidence="1">Multi-pass membrane protein</topology>
    </subcellularLocation>
</comment>
<keyword evidence="3 6" id="KW-0812">Transmembrane</keyword>
<feature type="transmembrane region" description="Helical" evidence="6">
    <location>
        <begin position="437"/>
        <end position="460"/>
    </location>
</feature>
<dbReference type="PANTHER" id="PTHR30250:SF26">
    <property type="entry name" value="PSMA PROTEIN"/>
    <property type="match status" value="1"/>
</dbReference>
<evidence type="ECO:0000256" key="2">
    <source>
        <dbReference type="ARBA" id="ARBA00022475"/>
    </source>
</evidence>
<protein>
    <submittedName>
        <fullName evidence="7">MatE family protein</fullName>
    </submittedName>
</protein>
<feature type="transmembrane region" description="Helical" evidence="6">
    <location>
        <begin position="47"/>
        <end position="67"/>
    </location>
</feature>
<keyword evidence="5 6" id="KW-0472">Membrane</keyword>
<dbReference type="Pfam" id="PF01554">
    <property type="entry name" value="MatE"/>
    <property type="match status" value="1"/>
</dbReference>
<feature type="transmembrane region" description="Helical" evidence="6">
    <location>
        <begin position="466"/>
        <end position="490"/>
    </location>
</feature>
<feature type="transmembrane region" description="Helical" evidence="6">
    <location>
        <begin position="378"/>
        <end position="401"/>
    </location>
</feature>
<feature type="transmembrane region" description="Helical" evidence="6">
    <location>
        <begin position="407"/>
        <end position="425"/>
    </location>
</feature>
<evidence type="ECO:0000256" key="5">
    <source>
        <dbReference type="ARBA" id="ARBA00023136"/>
    </source>
</evidence>
<feature type="transmembrane region" description="Helical" evidence="6">
    <location>
        <begin position="16"/>
        <end position="35"/>
    </location>
</feature>
<gene>
    <name evidence="7" type="ORF">M091_3180</name>
</gene>
<dbReference type="Proteomes" id="UP000027850">
    <property type="component" value="Unassembled WGS sequence"/>
</dbReference>
<keyword evidence="2" id="KW-1003">Cell membrane</keyword>
<name>A0AB34L9S9_PARDI</name>
<evidence type="ECO:0000256" key="3">
    <source>
        <dbReference type="ARBA" id="ARBA00022692"/>
    </source>
</evidence>
<feature type="transmembrane region" description="Helical" evidence="6">
    <location>
        <begin position="308"/>
        <end position="330"/>
    </location>
</feature>